<evidence type="ECO:0000259" key="1">
    <source>
        <dbReference type="PROSITE" id="PS51819"/>
    </source>
</evidence>
<dbReference type="InterPro" id="IPR037523">
    <property type="entry name" value="VOC_core"/>
</dbReference>
<dbReference type="Proteomes" id="UP000319103">
    <property type="component" value="Unassembled WGS sequence"/>
</dbReference>
<dbReference type="Pfam" id="PF22677">
    <property type="entry name" value="Ble-like_N"/>
    <property type="match status" value="1"/>
</dbReference>
<dbReference type="InterPro" id="IPR029068">
    <property type="entry name" value="Glyas_Bleomycin-R_OHBP_Dase"/>
</dbReference>
<dbReference type="PANTHER" id="PTHR33993:SF10">
    <property type="entry name" value="CONSERVED PROTEIN"/>
    <property type="match status" value="1"/>
</dbReference>
<dbReference type="Gene3D" id="3.10.180.10">
    <property type="entry name" value="2,3-Dihydroxybiphenyl 1,2-Dioxygenase, domain 1"/>
    <property type="match status" value="2"/>
</dbReference>
<dbReference type="InterPro" id="IPR052164">
    <property type="entry name" value="Anthracycline_SecMetBiosynth"/>
</dbReference>
<feature type="domain" description="VOC" evidence="1">
    <location>
        <begin position="12"/>
        <end position="126"/>
    </location>
</feature>
<reference evidence="2 3" key="1">
    <citation type="submission" date="2019-06" db="EMBL/GenBank/DDBJ databases">
        <title>Description of Kitasatospora acidophila sp. nov. isolated from pine grove soil, and reclassification of Streptomyces novaecaesareae to Kitasatospora novaeceasareae comb. nov.</title>
        <authorList>
            <person name="Kim M.J."/>
        </authorList>
    </citation>
    <scope>NUCLEOTIDE SEQUENCE [LARGE SCALE GENOMIC DNA]</scope>
    <source>
        <strain evidence="2 3">MMS16-CNU292</strain>
    </source>
</reference>
<dbReference type="EMBL" id="VIGB01000003">
    <property type="protein sequence ID" value="TQF03212.1"/>
    <property type="molecule type" value="Genomic_DNA"/>
</dbReference>
<dbReference type="AlphaFoldDB" id="A0A540W2J1"/>
<dbReference type="PANTHER" id="PTHR33993">
    <property type="entry name" value="GLYOXALASE-RELATED"/>
    <property type="match status" value="1"/>
</dbReference>
<dbReference type="SUPFAM" id="SSF54593">
    <property type="entry name" value="Glyoxalase/Bleomycin resistance protein/Dihydroxybiphenyl dioxygenase"/>
    <property type="match status" value="2"/>
</dbReference>
<dbReference type="RefSeq" id="WP_141633881.1">
    <property type="nucleotide sequence ID" value="NZ_VIGB01000003.1"/>
</dbReference>
<proteinExistence type="predicted"/>
<dbReference type="InterPro" id="IPR041581">
    <property type="entry name" value="Glyoxalase_6"/>
</dbReference>
<dbReference type="Pfam" id="PF18029">
    <property type="entry name" value="Glyoxalase_6"/>
    <property type="match status" value="1"/>
</dbReference>
<dbReference type="CDD" id="cd07247">
    <property type="entry name" value="SgaA_N_like"/>
    <property type="match status" value="2"/>
</dbReference>
<feature type="domain" description="VOC" evidence="1">
    <location>
        <begin position="140"/>
        <end position="262"/>
    </location>
</feature>
<evidence type="ECO:0000313" key="3">
    <source>
        <dbReference type="Proteomes" id="UP000319103"/>
    </source>
</evidence>
<organism evidence="2 3">
    <name type="scientific">Kitasatospora acidiphila</name>
    <dbReference type="NCBI Taxonomy" id="2567942"/>
    <lineage>
        <taxon>Bacteria</taxon>
        <taxon>Bacillati</taxon>
        <taxon>Actinomycetota</taxon>
        <taxon>Actinomycetes</taxon>
        <taxon>Kitasatosporales</taxon>
        <taxon>Streptomycetaceae</taxon>
        <taxon>Kitasatospora</taxon>
    </lineage>
</organism>
<dbReference type="PROSITE" id="PS51819">
    <property type="entry name" value="VOC"/>
    <property type="match status" value="2"/>
</dbReference>
<comment type="caution">
    <text evidence="2">The sequence shown here is derived from an EMBL/GenBank/DDBJ whole genome shotgun (WGS) entry which is preliminary data.</text>
</comment>
<protein>
    <submittedName>
        <fullName evidence="2">VOC family protein</fullName>
    </submittedName>
</protein>
<sequence length="262" mass="27331">MTAVQVRVAHGSPCWVTLLVHDLDRAQAFYSALLGWEFTPGPAEPGGYLRATRHGAGVAGIGLAPELPAAPVEWTAYFAVDSADAASARVREHGGTVAVGPLSSGPAGRLAIAADLSGAFFGLWEGHEHLGWELVGEPGAPAWTELVTGDEPTAAAFYGAVFERQVVAADPSAVARGEEDAALRVAGQRVAGLRMTGLGQTRDLRDGPPRWRIYFTVADADLTAGQCRALGGAVLVEPRDTPYGRVARLADPEGARFSVVAP</sequence>
<evidence type="ECO:0000313" key="2">
    <source>
        <dbReference type="EMBL" id="TQF03212.1"/>
    </source>
</evidence>
<name>A0A540W2J1_9ACTN</name>
<gene>
    <name evidence="2" type="ORF">E6W39_14370</name>
</gene>
<keyword evidence="3" id="KW-1185">Reference proteome</keyword>
<accession>A0A540W2J1</accession>
<dbReference type="InterPro" id="IPR053863">
    <property type="entry name" value="Glyoxy/Ble-like_N"/>
</dbReference>
<dbReference type="OrthoDB" id="9793039at2"/>